<keyword evidence="1" id="KW-0732">Signal</keyword>
<dbReference type="RefSeq" id="WP_238208675.1">
    <property type="nucleotide sequence ID" value="NZ_JBHTND010000024.1"/>
</dbReference>
<dbReference type="EMBL" id="JBHTND010000024">
    <property type="protein sequence ID" value="MFD1303141.1"/>
    <property type="molecule type" value="Genomic_DNA"/>
</dbReference>
<organism evidence="2 3">
    <name type="scientific">Methylobacterium marchantiae</name>
    <dbReference type="NCBI Taxonomy" id="600331"/>
    <lineage>
        <taxon>Bacteria</taxon>
        <taxon>Pseudomonadati</taxon>
        <taxon>Pseudomonadota</taxon>
        <taxon>Alphaproteobacteria</taxon>
        <taxon>Hyphomicrobiales</taxon>
        <taxon>Methylobacteriaceae</taxon>
        <taxon>Methylobacterium</taxon>
    </lineage>
</organism>
<reference evidence="3" key="1">
    <citation type="journal article" date="2019" name="Int. J. Syst. Evol. Microbiol.">
        <title>The Global Catalogue of Microorganisms (GCM) 10K type strain sequencing project: providing services to taxonomists for standard genome sequencing and annotation.</title>
        <authorList>
            <consortium name="The Broad Institute Genomics Platform"/>
            <consortium name="The Broad Institute Genome Sequencing Center for Infectious Disease"/>
            <person name="Wu L."/>
            <person name="Ma J."/>
        </authorList>
    </citation>
    <scope>NUCLEOTIDE SEQUENCE [LARGE SCALE GENOMIC DNA]</scope>
    <source>
        <strain evidence="3">CCUG 56108</strain>
    </source>
</reference>
<evidence type="ECO:0000256" key="1">
    <source>
        <dbReference type="SAM" id="SignalP"/>
    </source>
</evidence>
<keyword evidence="3" id="KW-1185">Reference proteome</keyword>
<evidence type="ECO:0000313" key="2">
    <source>
        <dbReference type="EMBL" id="MFD1303141.1"/>
    </source>
</evidence>
<feature type="signal peptide" evidence="1">
    <location>
        <begin position="1"/>
        <end position="22"/>
    </location>
</feature>
<protein>
    <recommendedName>
        <fullName evidence="4">Secreted protein</fullName>
    </recommendedName>
</protein>
<comment type="caution">
    <text evidence="2">The sequence shown here is derived from an EMBL/GenBank/DDBJ whole genome shotgun (WGS) entry which is preliminary data.</text>
</comment>
<evidence type="ECO:0008006" key="4">
    <source>
        <dbReference type="Google" id="ProtNLM"/>
    </source>
</evidence>
<evidence type="ECO:0000313" key="3">
    <source>
        <dbReference type="Proteomes" id="UP001597176"/>
    </source>
</evidence>
<name>A0ABW3X0W2_9HYPH</name>
<feature type="chain" id="PRO_5045536546" description="Secreted protein" evidence="1">
    <location>
        <begin position="23"/>
        <end position="100"/>
    </location>
</feature>
<dbReference type="Proteomes" id="UP001597176">
    <property type="component" value="Unassembled WGS sequence"/>
</dbReference>
<sequence length="100" mass="10628">MMRSTRWGAACLLALAAGAARADDARREVVACETLVSLRVLMGQTQSDHDQALAALPGHPGCRTVARDRVGAAEHRAMIGGAPFECLAVKDEPSCLWIMP</sequence>
<proteinExistence type="predicted"/>
<accession>A0ABW3X0W2</accession>
<gene>
    <name evidence="2" type="ORF">ACFQ4G_16335</name>
</gene>